<sequence length="210" mass="23511">MASSLTPTPTYRPAHVLSEKSSRQHRNVFIWCTVRDNLKVALGWRVGDDSPVTTSTAYRWITTAVETQSHGWKDINSFTLCPVDVRPSGVLTYRVRQNGAALPRESHDIIAPGDYGVYTRGDDSDPRLYFRFDPEFSFASMEIAVEMNSPSLLSKASLTPTLTQQAMDRDHECLFSGVPPGRDSDELVASWIFTPFLGYKASLPFLIPSY</sequence>
<gene>
    <name evidence="1" type="ORF">Agabi119p4_10671</name>
</gene>
<evidence type="ECO:0000313" key="2">
    <source>
        <dbReference type="Proteomes" id="UP000629468"/>
    </source>
</evidence>
<protein>
    <submittedName>
        <fullName evidence="1">Uncharacterized protein</fullName>
    </submittedName>
</protein>
<organism evidence="1 2">
    <name type="scientific">Agaricus bisporus var. burnettii</name>
    <dbReference type="NCBI Taxonomy" id="192524"/>
    <lineage>
        <taxon>Eukaryota</taxon>
        <taxon>Fungi</taxon>
        <taxon>Dikarya</taxon>
        <taxon>Basidiomycota</taxon>
        <taxon>Agaricomycotina</taxon>
        <taxon>Agaricomycetes</taxon>
        <taxon>Agaricomycetidae</taxon>
        <taxon>Agaricales</taxon>
        <taxon>Agaricineae</taxon>
        <taxon>Agaricaceae</taxon>
        <taxon>Agaricus</taxon>
    </lineage>
</organism>
<dbReference type="AlphaFoldDB" id="A0A8H7EWU5"/>
<dbReference type="EMBL" id="JABXXO010000014">
    <property type="protein sequence ID" value="KAF7761262.1"/>
    <property type="molecule type" value="Genomic_DNA"/>
</dbReference>
<proteinExistence type="predicted"/>
<reference evidence="1 2" key="1">
    <citation type="journal article" name="Sci. Rep.">
        <title>Telomere-to-telomere assembled and centromere annotated genomes of the two main subspecies of the button mushroom Agaricus bisporus reveal especially polymorphic chromosome ends.</title>
        <authorList>
            <person name="Sonnenberg A.S.M."/>
            <person name="Sedaghat-Telgerd N."/>
            <person name="Lavrijssen B."/>
            <person name="Ohm R.A."/>
            <person name="Hendrickx P.M."/>
            <person name="Scholtmeijer K."/>
            <person name="Baars J.J.P."/>
            <person name="van Peer A."/>
        </authorList>
    </citation>
    <scope>NUCLEOTIDE SEQUENCE [LARGE SCALE GENOMIC DNA]</scope>
    <source>
        <strain evidence="1 2">H119_p4</strain>
    </source>
</reference>
<name>A0A8H7EWU5_AGABI</name>
<comment type="caution">
    <text evidence="1">The sequence shown here is derived from an EMBL/GenBank/DDBJ whole genome shotgun (WGS) entry which is preliminary data.</text>
</comment>
<accession>A0A8H7EWU5</accession>
<dbReference type="Proteomes" id="UP000629468">
    <property type="component" value="Unassembled WGS sequence"/>
</dbReference>
<evidence type="ECO:0000313" key="1">
    <source>
        <dbReference type="EMBL" id="KAF7761262.1"/>
    </source>
</evidence>